<evidence type="ECO:0000256" key="2">
    <source>
        <dbReference type="SAM" id="Phobius"/>
    </source>
</evidence>
<dbReference type="PROSITE" id="PS51318">
    <property type="entry name" value="TAT"/>
    <property type="match status" value="1"/>
</dbReference>
<accession>A0ABS2UKC3</accession>
<proteinExistence type="predicted"/>
<feature type="region of interest" description="Disordered" evidence="1">
    <location>
        <begin position="305"/>
        <end position="325"/>
    </location>
</feature>
<evidence type="ECO:0000256" key="1">
    <source>
        <dbReference type="SAM" id="MobiDB-lite"/>
    </source>
</evidence>
<name>A0ABS2UKC3_9ACTN</name>
<dbReference type="InterPro" id="IPR006311">
    <property type="entry name" value="TAT_signal"/>
</dbReference>
<keyword evidence="2" id="KW-0472">Membrane</keyword>
<reference evidence="3 4" key="1">
    <citation type="journal article" date="2016" name="Arch. Microbiol.">
        <title>Streptomyces zhihengii sp. nov., isolated from rhizospheric soil of Psammosilene tunicoides.</title>
        <authorList>
            <person name="Huang M.J."/>
            <person name="Fei J.J."/>
            <person name="Salam N."/>
            <person name="Kim C.J."/>
            <person name="Hozzein W.N."/>
            <person name="Xiao M."/>
            <person name="Huang H.Q."/>
            <person name="Li W.J."/>
        </authorList>
    </citation>
    <scope>NUCLEOTIDE SEQUENCE [LARGE SCALE GENOMIC DNA]</scope>
    <source>
        <strain evidence="3 4">YIM T102</strain>
    </source>
</reference>
<sequence length="766" mass="82121">MPSADLCRALRRRTVLGLSAGVSALALTLTPALPHDAAAARPASGPDARVAPARAPAPKPLGRQITKWFQDPVGNLAYQTRRTAGLDRAYGRNLAIGFVDITGLDDVDVTGYRVVGSGELAQSDPALYASLGLAAKPQVERFVIVPSFNNPSTGDTKGAHSEIRFFSQELLYMGVTDPARTFLLYSDLSPCRDCAPRIPDTTEVRWMTRDGEGSHLRRERILNAAAASGHEAAMTDADRKRNAEAVARTRQRTLDKRAREAERRAQLWGKAPPTPCPTPLSAPLAAGGSGVLALAAHRRSAAAARPAAAPCGEPDGKDTARAAPGGLGRALAGPVAESPGGIDFSALTLRYLADPGDGSGLQYAFEAPAAASGASPAAGTDAARLSSDAFFVWLALKPSTFWVNLNPTEPDRVVDADMGRTDVGRVMLQADLRLKKDVGRLVHPGTELGRRYHDRLKGTCSSSRVWVLPEPADIHADGEKLYVLKAPLSVRMEAEHIELPREKGGPGDCPEADEATRDHNEALFRSLILPELTKLVNGDPHYADLRRVHLSRVAAQWYRELGASRPTTYGELVDGGDIDAWTTRTGWKPKDTFDRYVHSYTEGDYRYSREETKGDRVWTYTYVYGGVDLTSAPLRKMSESSFTARHAGLPKDVRASLTRPVGGGGTDGRLLMGARTPQQAAAGPGPSADGEDDDSDDDSGGSSGERASGRSALAAWTWVWLPALLVPLGGILLWRRHATAPRPARPARGPSAGAPDRPRSPYDDYL</sequence>
<feature type="region of interest" description="Disordered" evidence="1">
    <location>
        <begin position="677"/>
        <end position="707"/>
    </location>
</feature>
<keyword evidence="4" id="KW-1185">Reference proteome</keyword>
<dbReference type="Proteomes" id="UP000664109">
    <property type="component" value="Unassembled WGS sequence"/>
</dbReference>
<evidence type="ECO:0000313" key="4">
    <source>
        <dbReference type="Proteomes" id="UP000664109"/>
    </source>
</evidence>
<dbReference type="EMBL" id="JAFEJA010000001">
    <property type="protein sequence ID" value="MBM9617981.1"/>
    <property type="molecule type" value="Genomic_DNA"/>
</dbReference>
<dbReference type="RefSeq" id="WP_205372302.1">
    <property type="nucleotide sequence ID" value="NZ_JAFEJA010000001.1"/>
</dbReference>
<comment type="caution">
    <text evidence="3">The sequence shown here is derived from an EMBL/GenBank/DDBJ whole genome shotgun (WGS) entry which is preliminary data.</text>
</comment>
<feature type="compositionally biased region" description="Low complexity" evidence="1">
    <location>
        <begin position="740"/>
        <end position="755"/>
    </location>
</feature>
<protein>
    <submittedName>
        <fullName evidence="3">Uncharacterized protein</fullName>
    </submittedName>
</protein>
<feature type="compositionally biased region" description="Acidic residues" evidence="1">
    <location>
        <begin position="689"/>
        <end position="699"/>
    </location>
</feature>
<feature type="transmembrane region" description="Helical" evidence="2">
    <location>
        <begin position="713"/>
        <end position="734"/>
    </location>
</feature>
<gene>
    <name evidence="3" type="ORF">JE024_04360</name>
</gene>
<feature type="compositionally biased region" description="Basic and acidic residues" evidence="1">
    <location>
        <begin position="756"/>
        <end position="766"/>
    </location>
</feature>
<feature type="region of interest" description="Disordered" evidence="1">
    <location>
        <begin position="739"/>
        <end position="766"/>
    </location>
</feature>
<evidence type="ECO:0000313" key="3">
    <source>
        <dbReference type="EMBL" id="MBM9617981.1"/>
    </source>
</evidence>
<organism evidence="3 4">
    <name type="scientific">Streptomyces zhihengii</name>
    <dbReference type="NCBI Taxonomy" id="1818004"/>
    <lineage>
        <taxon>Bacteria</taxon>
        <taxon>Bacillati</taxon>
        <taxon>Actinomycetota</taxon>
        <taxon>Actinomycetes</taxon>
        <taxon>Kitasatosporales</taxon>
        <taxon>Streptomycetaceae</taxon>
        <taxon>Streptomyces</taxon>
    </lineage>
</organism>
<feature type="compositionally biased region" description="Low complexity" evidence="1">
    <location>
        <begin position="37"/>
        <end position="56"/>
    </location>
</feature>
<feature type="region of interest" description="Disordered" evidence="1">
    <location>
        <begin position="37"/>
        <end position="58"/>
    </location>
</feature>
<keyword evidence="2" id="KW-0812">Transmembrane</keyword>
<keyword evidence="2" id="KW-1133">Transmembrane helix</keyword>